<sequence>MAEARWMKPQSLPPHSSLSTWGQPTFIRSYFVHTGLHLGKTLPGSRDDARTGDKGPRPAKVKLRLGLVQVITTAQAESVSVRLVRVAHAAEATEVEMELGGRRRLARHLPVAHPGHNYLVRQPKKSLKPFSRGPATYRVRDNARLSQTPTIPKIPKIPKIPEESLVSDTGQSLVRLPARDTEASQSTAIHNDCGQQGRAVNPARIGSGLPFPDPSLLELRCILRSQALVAAIAA</sequence>
<dbReference type="Proteomes" id="UP001302321">
    <property type="component" value="Unassembled WGS sequence"/>
</dbReference>
<dbReference type="AlphaFoldDB" id="A0AAN6VY39"/>
<reference evidence="1" key="2">
    <citation type="submission" date="2023-05" db="EMBL/GenBank/DDBJ databases">
        <authorList>
            <consortium name="Lawrence Berkeley National Laboratory"/>
            <person name="Steindorff A."/>
            <person name="Hensen N."/>
            <person name="Bonometti L."/>
            <person name="Westerberg I."/>
            <person name="Brannstrom I.O."/>
            <person name="Guillou S."/>
            <person name="Cros-Aarteil S."/>
            <person name="Calhoun S."/>
            <person name="Haridas S."/>
            <person name="Kuo A."/>
            <person name="Mondo S."/>
            <person name="Pangilinan J."/>
            <person name="Riley R."/>
            <person name="Labutti K."/>
            <person name="Andreopoulos B."/>
            <person name="Lipzen A."/>
            <person name="Chen C."/>
            <person name="Yanf M."/>
            <person name="Daum C."/>
            <person name="Ng V."/>
            <person name="Clum A."/>
            <person name="Ohm R."/>
            <person name="Martin F."/>
            <person name="Silar P."/>
            <person name="Natvig D."/>
            <person name="Lalanne C."/>
            <person name="Gautier V."/>
            <person name="Ament-Velasquez S.L."/>
            <person name="Kruys A."/>
            <person name="Hutchinson M.I."/>
            <person name="Powell A.J."/>
            <person name="Barry K."/>
            <person name="Miller A.N."/>
            <person name="Grigoriev I.V."/>
            <person name="Debuchy R."/>
            <person name="Gladieux P."/>
            <person name="Thoren M.H."/>
            <person name="Johannesson H."/>
        </authorList>
    </citation>
    <scope>NUCLEOTIDE SEQUENCE</scope>
    <source>
        <strain evidence="1">CBS 892.96</strain>
    </source>
</reference>
<gene>
    <name evidence="1" type="ORF">QBC36DRAFT_315318</name>
</gene>
<dbReference type="EMBL" id="MU866484">
    <property type="protein sequence ID" value="KAK4171929.1"/>
    <property type="molecule type" value="Genomic_DNA"/>
</dbReference>
<accession>A0AAN6VY39</accession>
<organism evidence="1 2">
    <name type="scientific">Triangularia setosa</name>
    <dbReference type="NCBI Taxonomy" id="2587417"/>
    <lineage>
        <taxon>Eukaryota</taxon>
        <taxon>Fungi</taxon>
        <taxon>Dikarya</taxon>
        <taxon>Ascomycota</taxon>
        <taxon>Pezizomycotina</taxon>
        <taxon>Sordariomycetes</taxon>
        <taxon>Sordariomycetidae</taxon>
        <taxon>Sordariales</taxon>
        <taxon>Podosporaceae</taxon>
        <taxon>Triangularia</taxon>
    </lineage>
</organism>
<name>A0AAN6VY39_9PEZI</name>
<evidence type="ECO:0000313" key="2">
    <source>
        <dbReference type="Proteomes" id="UP001302321"/>
    </source>
</evidence>
<comment type="caution">
    <text evidence="1">The sequence shown here is derived from an EMBL/GenBank/DDBJ whole genome shotgun (WGS) entry which is preliminary data.</text>
</comment>
<reference evidence="1" key="1">
    <citation type="journal article" date="2023" name="Mol. Phylogenet. Evol.">
        <title>Genome-scale phylogeny and comparative genomics of the fungal order Sordariales.</title>
        <authorList>
            <person name="Hensen N."/>
            <person name="Bonometti L."/>
            <person name="Westerberg I."/>
            <person name="Brannstrom I.O."/>
            <person name="Guillou S."/>
            <person name="Cros-Aarteil S."/>
            <person name="Calhoun S."/>
            <person name="Haridas S."/>
            <person name="Kuo A."/>
            <person name="Mondo S."/>
            <person name="Pangilinan J."/>
            <person name="Riley R."/>
            <person name="LaButti K."/>
            <person name="Andreopoulos B."/>
            <person name="Lipzen A."/>
            <person name="Chen C."/>
            <person name="Yan M."/>
            <person name="Daum C."/>
            <person name="Ng V."/>
            <person name="Clum A."/>
            <person name="Steindorff A."/>
            <person name="Ohm R.A."/>
            <person name="Martin F."/>
            <person name="Silar P."/>
            <person name="Natvig D.O."/>
            <person name="Lalanne C."/>
            <person name="Gautier V."/>
            <person name="Ament-Velasquez S.L."/>
            <person name="Kruys A."/>
            <person name="Hutchinson M.I."/>
            <person name="Powell A.J."/>
            <person name="Barry K."/>
            <person name="Miller A.N."/>
            <person name="Grigoriev I.V."/>
            <person name="Debuchy R."/>
            <person name="Gladieux P."/>
            <person name="Hiltunen Thoren M."/>
            <person name="Johannesson H."/>
        </authorList>
    </citation>
    <scope>NUCLEOTIDE SEQUENCE</scope>
    <source>
        <strain evidence="1">CBS 892.96</strain>
    </source>
</reference>
<proteinExistence type="predicted"/>
<keyword evidence="2" id="KW-1185">Reference proteome</keyword>
<evidence type="ECO:0000313" key="1">
    <source>
        <dbReference type="EMBL" id="KAK4171929.1"/>
    </source>
</evidence>
<protein>
    <submittedName>
        <fullName evidence="1">Uncharacterized protein</fullName>
    </submittedName>
</protein>